<evidence type="ECO:0000313" key="4">
    <source>
        <dbReference type="Proteomes" id="UP001275315"/>
    </source>
</evidence>
<keyword evidence="1" id="KW-1133">Transmembrane helix</keyword>
<comment type="caution">
    <text evidence="3">The sequence shown here is derived from an EMBL/GenBank/DDBJ whole genome shotgun (WGS) entry which is preliminary data.</text>
</comment>
<dbReference type="Proteomes" id="UP001275315">
    <property type="component" value="Unassembled WGS sequence"/>
</dbReference>
<dbReference type="Pfam" id="PF18719">
    <property type="entry name" value="ArlS_N"/>
    <property type="match status" value="1"/>
</dbReference>
<reference evidence="3 4" key="1">
    <citation type="submission" date="2023-10" db="EMBL/GenBank/DDBJ databases">
        <title>Virgibacillus soli CC-YMP-6 genome.</title>
        <authorList>
            <person name="Miliotis G."/>
            <person name="Sengupta P."/>
            <person name="Hameed A."/>
            <person name="Chuvochina M."/>
            <person name="Mcdonagh F."/>
            <person name="Simpson A.C."/>
            <person name="Singh N.K."/>
            <person name="Rekha P.D."/>
            <person name="Raman K."/>
            <person name="Hugenholtz P."/>
            <person name="Venkateswaran K."/>
        </authorList>
    </citation>
    <scope>NUCLEOTIDE SEQUENCE [LARGE SCALE GENOMIC DNA]</scope>
    <source>
        <strain evidence="3 4">CC-YMP-6</strain>
    </source>
</reference>
<dbReference type="InterPro" id="IPR041610">
    <property type="entry name" value="ArlS_N"/>
</dbReference>
<sequence length="132" mass="15168">MKLQTKIQLFASLFMLIFILAVNTSIYFMFYKISSDTELNWLATSTEDLVEALNKKSDIPKSELLEAYMPNNGMVRIINDNSKALITKTKKYEYTKLTSDFSTKENNYIIREKSEAPVAVIAKPIIWKTAIL</sequence>
<evidence type="ECO:0000313" key="3">
    <source>
        <dbReference type="EMBL" id="MDY0410438.1"/>
    </source>
</evidence>
<protein>
    <recommendedName>
        <fullName evidence="2">ArlS sensor domain-containing protein</fullName>
    </recommendedName>
</protein>
<feature type="transmembrane region" description="Helical" evidence="1">
    <location>
        <begin position="7"/>
        <end position="30"/>
    </location>
</feature>
<dbReference type="EMBL" id="JAWDIQ010000003">
    <property type="protein sequence ID" value="MDY0410438.1"/>
    <property type="molecule type" value="Genomic_DNA"/>
</dbReference>
<name>A0ABU5CYE3_9BACI</name>
<feature type="domain" description="ArlS sensor" evidence="2">
    <location>
        <begin position="45"/>
        <end position="129"/>
    </location>
</feature>
<keyword evidence="1" id="KW-0812">Transmembrane</keyword>
<proteinExistence type="predicted"/>
<accession>A0ABU5CYE3</accession>
<evidence type="ECO:0000259" key="2">
    <source>
        <dbReference type="Pfam" id="PF18719"/>
    </source>
</evidence>
<keyword evidence="1" id="KW-0472">Membrane</keyword>
<evidence type="ECO:0000256" key="1">
    <source>
        <dbReference type="SAM" id="Phobius"/>
    </source>
</evidence>
<keyword evidence="4" id="KW-1185">Reference proteome</keyword>
<gene>
    <name evidence="3" type="ORF">RWD45_20170</name>
</gene>
<organism evidence="3 4">
    <name type="scientific">Paracerasibacillus soli</name>
    <dbReference type="NCBI Taxonomy" id="480284"/>
    <lineage>
        <taxon>Bacteria</taxon>
        <taxon>Bacillati</taxon>
        <taxon>Bacillota</taxon>
        <taxon>Bacilli</taxon>
        <taxon>Bacillales</taxon>
        <taxon>Bacillaceae</taxon>
        <taxon>Paracerasibacillus</taxon>
    </lineage>
</organism>
<dbReference type="RefSeq" id="WP_320381322.1">
    <property type="nucleotide sequence ID" value="NZ_JAWDIQ010000003.1"/>
</dbReference>